<evidence type="ECO:0000313" key="2">
    <source>
        <dbReference type="Proteomes" id="UP000000849"/>
    </source>
</evidence>
<dbReference type="OrthoDB" id="2061569at2"/>
<keyword evidence="2" id="KW-1185">Reference proteome</keyword>
<dbReference type="KEGG" id="cfl:Cfla_0972"/>
<sequence>MTTPRWDRLVATSRPNLSVVEGLHGRPSALVRPARQRWEEEARNAPLVRVSVVQADRSLDDPTDRRPRDAVVLYTTDPRLCRDTAWLAEVTQRVRAVRGGRSGDPALARLRDLLDGGRDGVVEDVPKRLTGGVRTRIQATRIGPGELPGPTVPEDGMLLGLALETGVRLLRTAQYE</sequence>
<organism evidence="1 2">
    <name type="scientific">Cellulomonas flavigena (strain ATCC 482 / DSM 20109 / BCRC 11376 / JCM 18109 / NBRC 3775 / NCIMB 8073 / NRS 134)</name>
    <dbReference type="NCBI Taxonomy" id="446466"/>
    <lineage>
        <taxon>Bacteria</taxon>
        <taxon>Bacillati</taxon>
        <taxon>Actinomycetota</taxon>
        <taxon>Actinomycetes</taxon>
        <taxon>Micrococcales</taxon>
        <taxon>Cellulomonadaceae</taxon>
        <taxon>Cellulomonas</taxon>
    </lineage>
</organism>
<evidence type="ECO:0000313" key="1">
    <source>
        <dbReference type="EMBL" id="ADG73878.1"/>
    </source>
</evidence>
<dbReference type="STRING" id="446466.Cfla_0972"/>
<proteinExistence type="predicted"/>
<name>D5UKR0_CELFN</name>
<gene>
    <name evidence="1" type="ordered locus">Cfla_0972</name>
</gene>
<dbReference type="AlphaFoldDB" id="D5UKR0"/>
<dbReference type="EMBL" id="CP001964">
    <property type="protein sequence ID" value="ADG73878.1"/>
    <property type="molecule type" value="Genomic_DNA"/>
</dbReference>
<reference evidence="1 2" key="1">
    <citation type="journal article" date="2010" name="Stand. Genomic Sci.">
        <title>Complete genome sequence of Cellulomonas flavigena type strain (134).</title>
        <authorList>
            <person name="Abt B."/>
            <person name="Foster B."/>
            <person name="Lapidus A."/>
            <person name="Clum A."/>
            <person name="Sun H."/>
            <person name="Pukall R."/>
            <person name="Lucas S."/>
            <person name="Glavina Del Rio T."/>
            <person name="Nolan M."/>
            <person name="Tice H."/>
            <person name="Cheng J.F."/>
            <person name="Pitluck S."/>
            <person name="Liolios K."/>
            <person name="Ivanova N."/>
            <person name="Mavromatis K."/>
            <person name="Ovchinnikova G."/>
            <person name="Pati A."/>
            <person name="Goodwin L."/>
            <person name="Chen A."/>
            <person name="Palaniappan K."/>
            <person name="Land M."/>
            <person name="Hauser L."/>
            <person name="Chang Y.J."/>
            <person name="Jeffries C.D."/>
            <person name="Rohde M."/>
            <person name="Goker M."/>
            <person name="Woyke T."/>
            <person name="Bristow J."/>
            <person name="Eisen J.A."/>
            <person name="Markowitz V."/>
            <person name="Hugenholtz P."/>
            <person name="Kyrpides N.C."/>
            <person name="Klenk H.P."/>
        </authorList>
    </citation>
    <scope>NUCLEOTIDE SEQUENCE [LARGE SCALE GENOMIC DNA]</scope>
    <source>
        <strain evidence="2">ATCC 482 / DSM 20109 / BCRC 11376 / JCM 18109 / NBRC 3775 / NCIMB 8073 / NRS 134</strain>
    </source>
</reference>
<dbReference type="Proteomes" id="UP000000849">
    <property type="component" value="Chromosome"/>
</dbReference>
<accession>D5UKR0</accession>
<dbReference type="RefSeq" id="WP_013116212.1">
    <property type="nucleotide sequence ID" value="NC_014151.1"/>
</dbReference>
<protein>
    <submittedName>
        <fullName evidence="1">Uncharacterized protein</fullName>
    </submittedName>
</protein>
<dbReference type="HOGENOM" id="CLU_1522511_0_0_11"/>